<accession>A0A4D4N6L1</accession>
<protein>
    <submittedName>
        <fullName evidence="2">Uncharacterized protein</fullName>
    </submittedName>
</protein>
<dbReference type="EMBL" id="BJHY01000002">
    <property type="protein sequence ID" value="GDY80192.1"/>
    <property type="molecule type" value="Genomic_DNA"/>
</dbReference>
<feature type="compositionally biased region" description="Polar residues" evidence="1">
    <location>
        <begin position="329"/>
        <end position="358"/>
    </location>
</feature>
<feature type="region of interest" description="Disordered" evidence="1">
    <location>
        <begin position="320"/>
        <end position="358"/>
    </location>
</feature>
<gene>
    <name evidence="2" type="ORF">SAV31267_096770</name>
</gene>
<feature type="region of interest" description="Disordered" evidence="1">
    <location>
        <begin position="489"/>
        <end position="511"/>
    </location>
</feature>
<comment type="caution">
    <text evidence="2">The sequence shown here is derived from an EMBL/GenBank/DDBJ whole genome shotgun (WGS) entry which is preliminary data.</text>
</comment>
<name>A0A4D4N6L1_STRAX</name>
<evidence type="ECO:0000256" key="1">
    <source>
        <dbReference type="SAM" id="MobiDB-lite"/>
    </source>
</evidence>
<dbReference type="Proteomes" id="UP000299211">
    <property type="component" value="Unassembled WGS sequence"/>
</dbReference>
<dbReference type="AlphaFoldDB" id="A0A4D4N6L1"/>
<reference evidence="2 3" key="1">
    <citation type="submission" date="2019-04" db="EMBL/GenBank/DDBJ databases">
        <title>Draft genome sequences of Streptomyces avermitilis ATCC 31267.</title>
        <authorList>
            <person name="Komaki H."/>
            <person name="Tamura T."/>
            <person name="Hosoyama A."/>
        </authorList>
    </citation>
    <scope>NUCLEOTIDE SEQUENCE [LARGE SCALE GENOMIC DNA]</scope>
    <source>
        <strain evidence="2 3">ATCC 31267</strain>
    </source>
</reference>
<feature type="region of interest" description="Disordered" evidence="1">
    <location>
        <begin position="263"/>
        <end position="285"/>
    </location>
</feature>
<sequence length="948" mass="99389">MSSVSRGRGTTTAIQVLSTIVLATGLTVAPQALTPGHPASAADVSCTTYSVSTYVFEPATSSNAASKRVLHKYMEWGPKSPDTDLLDTLYTASLPMTSKVFTGGGNGIIYEATGGGQVKSYKDNTATGGSLLTPVKTYSFNWSSAKQILANGHWILVIASDGTMDVYKQSSPDSGDGTITKVMDGAKSSVTSAIADADDAWMINSAVQWLKDGTIQQAAVTSLPPGPANLPPGPGIRLEAATSIATGVDAAQAWAPGPNAISTQSVTSDPDTTGQIRSFTTGPWTSADSDVRSGILGDVMADAGPCLTDPDQDTVPYFGTPPVADTDVPTAQESSDTAPSTPSNTITGRFTLGSGQPASGLTVMVTASDVDTGSDTATGGTEPLLGKATTASDGAWTLTLPSTLPANVKQAMDDNGGALNLNATTTATTSSGVQVLGADTLTAVPEQSKTALAAGTDASARAAEAINDNHTVPLIPDTVDDTAAKEPTADQEKQTFAAQTKADPQATGEMTPMWQSDHSTLAASYNPYLVGGKDISAETVTPHASGSCDTVKYKQTSKIKYTVVGEAHANWDSKASFDYDDTMNSAIDTAVNSNGDWKLGGSMQISSETGVSTGYPNKGSYYAHQYQVPIEYNKYKKQRICSGTVRATWYTIEPGRYKVPSGGSVGKIGKDVSAKDGSGNYGRAPKSYHAKVDNGTYFQLTRKKSAKFGNAVNFMGVGLGVTTGYDTNHKQKIIAGTRRNATHLIWGRMGRFTTSLASSTPTRRTLGLFVALLLAVAAAYTLTGGQNTGIPEGDALNGGMQSAGDVGYEHAQVGEEYWAGLPLPWNESGKDIQITRAKFTHVPKGLKVIEYRAFNGDDTDGNVLFARTDGKGSVGDLFKARNYAGHPMTVKAKTGSHVYYVARVKVTGPIHDNLSGCSYWYRQGSTEFQQQLDCSTIVRLGKPLKYEG</sequence>
<evidence type="ECO:0000313" key="3">
    <source>
        <dbReference type="Proteomes" id="UP000299211"/>
    </source>
</evidence>
<organism evidence="2 3">
    <name type="scientific">Streptomyces avermitilis</name>
    <dbReference type="NCBI Taxonomy" id="33903"/>
    <lineage>
        <taxon>Bacteria</taxon>
        <taxon>Bacillati</taxon>
        <taxon>Actinomycetota</taxon>
        <taxon>Actinomycetes</taxon>
        <taxon>Kitasatosporales</taxon>
        <taxon>Streptomycetaceae</taxon>
        <taxon>Streptomyces</taxon>
    </lineage>
</organism>
<proteinExistence type="predicted"/>
<evidence type="ECO:0000313" key="2">
    <source>
        <dbReference type="EMBL" id="GDY80192.1"/>
    </source>
</evidence>